<evidence type="ECO:0000313" key="5">
    <source>
        <dbReference type="Proteomes" id="UP000265520"/>
    </source>
</evidence>
<feature type="non-terminal residue" evidence="4">
    <location>
        <position position="345"/>
    </location>
</feature>
<accession>A0A392N8Q8</accession>
<reference evidence="4 5" key="1">
    <citation type="journal article" date="2018" name="Front. Plant Sci.">
        <title>Red Clover (Trifolium pratense) and Zigzag Clover (T. medium) - A Picture of Genomic Similarities and Differences.</title>
        <authorList>
            <person name="Dluhosova J."/>
            <person name="Istvanek J."/>
            <person name="Nedelnik J."/>
            <person name="Repkova J."/>
        </authorList>
    </citation>
    <scope>NUCLEOTIDE SEQUENCE [LARGE SCALE GENOMIC DNA]</scope>
    <source>
        <strain evidence="5">cv. 10/8</strain>
        <tissue evidence="4">Leaf</tissue>
    </source>
</reference>
<evidence type="ECO:0000256" key="1">
    <source>
        <dbReference type="SAM" id="Coils"/>
    </source>
</evidence>
<name>A0A392N8Q8_9FABA</name>
<dbReference type="EMBL" id="LXQA010031186">
    <property type="protein sequence ID" value="MCH95963.1"/>
    <property type="molecule type" value="Genomic_DNA"/>
</dbReference>
<evidence type="ECO:0000256" key="2">
    <source>
        <dbReference type="SAM" id="MobiDB-lite"/>
    </source>
</evidence>
<protein>
    <recommendedName>
        <fullName evidence="3">Retrotransposon gag domain-containing protein</fullName>
    </recommendedName>
</protein>
<evidence type="ECO:0000313" key="4">
    <source>
        <dbReference type="EMBL" id="MCH95963.1"/>
    </source>
</evidence>
<keyword evidence="5" id="KW-1185">Reference proteome</keyword>
<feature type="region of interest" description="Disordered" evidence="2">
    <location>
        <begin position="225"/>
        <end position="271"/>
    </location>
</feature>
<dbReference type="AlphaFoldDB" id="A0A392N8Q8"/>
<dbReference type="Pfam" id="PF03732">
    <property type="entry name" value="Retrotrans_gag"/>
    <property type="match status" value="1"/>
</dbReference>
<organism evidence="4 5">
    <name type="scientific">Trifolium medium</name>
    <dbReference type="NCBI Taxonomy" id="97028"/>
    <lineage>
        <taxon>Eukaryota</taxon>
        <taxon>Viridiplantae</taxon>
        <taxon>Streptophyta</taxon>
        <taxon>Embryophyta</taxon>
        <taxon>Tracheophyta</taxon>
        <taxon>Spermatophyta</taxon>
        <taxon>Magnoliopsida</taxon>
        <taxon>eudicotyledons</taxon>
        <taxon>Gunneridae</taxon>
        <taxon>Pentapetalae</taxon>
        <taxon>rosids</taxon>
        <taxon>fabids</taxon>
        <taxon>Fabales</taxon>
        <taxon>Fabaceae</taxon>
        <taxon>Papilionoideae</taxon>
        <taxon>50 kb inversion clade</taxon>
        <taxon>NPAAA clade</taxon>
        <taxon>Hologalegina</taxon>
        <taxon>IRL clade</taxon>
        <taxon>Trifolieae</taxon>
        <taxon>Trifolium</taxon>
    </lineage>
</organism>
<dbReference type="InterPro" id="IPR032567">
    <property type="entry name" value="RTL1-rel"/>
</dbReference>
<sequence length="345" mass="39200">MADNTRMKTLEAAVNNINATLQKLLEDRQSEATRMDRLEANLGSIQLNNALSGSTSNSPTQSSQPFQTRNVKLDFPRFDGSEVLNWIFKAEQFFEYYSTPDVHRLTIAAVHMEKDAVPWFQMMARNNPFQSWAAFTRALELEFGPSPYESPRAAIFKLSQTTTVSDFYSTFTHLSNRTQGLSPDAMLDCFISGLKPDIRREVIAQNPHSLSRALALAKLFEEKYNPTTNNPTHSTPTTRPFRPTQPNNMTRNPTPLLPTPNTRPNFPTPRASNVKSITLAEMQLRRAKGLCYYCDAQFSMSHKCPNKHLYLLQVDEGDNRDSELENHDITATEPPDEIEHHLSFN</sequence>
<feature type="coiled-coil region" evidence="1">
    <location>
        <begin position="7"/>
        <end position="41"/>
    </location>
</feature>
<keyword evidence="1" id="KW-0175">Coiled coil</keyword>
<gene>
    <name evidence="4" type="ORF">A2U01_0016946</name>
</gene>
<dbReference type="Proteomes" id="UP000265520">
    <property type="component" value="Unassembled WGS sequence"/>
</dbReference>
<feature type="compositionally biased region" description="Low complexity" evidence="2">
    <location>
        <begin position="225"/>
        <end position="270"/>
    </location>
</feature>
<comment type="caution">
    <text evidence="4">The sequence shown here is derived from an EMBL/GenBank/DDBJ whole genome shotgun (WGS) entry which is preliminary data.</text>
</comment>
<dbReference type="PANTHER" id="PTHR15503">
    <property type="entry name" value="LDOC1 RELATED"/>
    <property type="match status" value="1"/>
</dbReference>
<dbReference type="PANTHER" id="PTHR15503:SF22">
    <property type="entry name" value="TRANSPOSON TY3-I GAG POLYPROTEIN"/>
    <property type="match status" value="1"/>
</dbReference>
<feature type="domain" description="Retrotransposon gag" evidence="3">
    <location>
        <begin position="107"/>
        <end position="196"/>
    </location>
</feature>
<evidence type="ECO:0000259" key="3">
    <source>
        <dbReference type="Pfam" id="PF03732"/>
    </source>
</evidence>
<dbReference type="InterPro" id="IPR005162">
    <property type="entry name" value="Retrotrans_gag_dom"/>
</dbReference>
<proteinExistence type="predicted"/>